<protein>
    <submittedName>
        <fullName evidence="2">Uncharacterized protein</fullName>
    </submittedName>
</protein>
<proteinExistence type="predicted"/>
<accession>A0A3R9NJE8</accession>
<comment type="caution">
    <text evidence="2">The sequence shown here is derived from an EMBL/GenBank/DDBJ whole genome shotgun (WGS) entry which is preliminary data.</text>
</comment>
<evidence type="ECO:0000313" key="3">
    <source>
        <dbReference type="Proteomes" id="UP000280066"/>
    </source>
</evidence>
<dbReference type="RefSeq" id="WP_125428551.1">
    <property type="nucleotide sequence ID" value="NZ_RWIS01000004.1"/>
</dbReference>
<evidence type="ECO:0000256" key="1">
    <source>
        <dbReference type="SAM" id="SignalP"/>
    </source>
</evidence>
<keyword evidence="1" id="KW-0732">Signal</keyword>
<reference evidence="2 3" key="1">
    <citation type="submission" date="2018-12" db="EMBL/GenBank/DDBJ databases">
        <authorList>
            <person name="Feng G."/>
            <person name="Zhu H."/>
        </authorList>
    </citation>
    <scope>NUCLEOTIDE SEQUENCE [LARGE SCALE GENOMIC DNA]</scope>
    <source>
        <strain evidence="2 3">9PBR-2</strain>
    </source>
</reference>
<gene>
    <name evidence="2" type="ORF">EI290_08155</name>
</gene>
<sequence length="131" mass="14395">MITPSPRFRYYLAFTLLAVLVVLLRLSAQAGSPPAGTVQQRALAYSRYLAPVLRLHPHQLQAMQHHIEQHLTTLDSLAAQPTAPAAAYAQAEARYLTNAHLVLTPSQYTALLLLRERPATAPTPYIAVSTQ</sequence>
<dbReference type="EMBL" id="RWIS01000004">
    <property type="protein sequence ID" value="RSK34588.1"/>
    <property type="molecule type" value="Genomic_DNA"/>
</dbReference>
<name>A0A3R9NJE8_9BACT</name>
<feature type="signal peptide" evidence="1">
    <location>
        <begin position="1"/>
        <end position="30"/>
    </location>
</feature>
<organism evidence="2 3">
    <name type="scientific">Hymenobacter metallilatus</name>
    <dbReference type="NCBI Taxonomy" id="2493666"/>
    <lineage>
        <taxon>Bacteria</taxon>
        <taxon>Pseudomonadati</taxon>
        <taxon>Bacteroidota</taxon>
        <taxon>Cytophagia</taxon>
        <taxon>Cytophagales</taxon>
        <taxon>Hymenobacteraceae</taxon>
        <taxon>Hymenobacter</taxon>
    </lineage>
</organism>
<feature type="chain" id="PRO_5018585599" evidence="1">
    <location>
        <begin position="31"/>
        <end position="131"/>
    </location>
</feature>
<dbReference type="Proteomes" id="UP000280066">
    <property type="component" value="Unassembled WGS sequence"/>
</dbReference>
<dbReference type="AlphaFoldDB" id="A0A3R9NJE8"/>
<evidence type="ECO:0000313" key="2">
    <source>
        <dbReference type="EMBL" id="RSK34588.1"/>
    </source>
</evidence>
<keyword evidence="3" id="KW-1185">Reference proteome</keyword>